<name>A0A8E2F9U2_9PEZI</name>
<dbReference type="InterPro" id="IPR000182">
    <property type="entry name" value="GNAT_dom"/>
</dbReference>
<evidence type="ECO:0000259" key="13">
    <source>
        <dbReference type="PROSITE" id="PS51186"/>
    </source>
</evidence>
<comment type="catalytic activity">
    <reaction evidence="11">
        <text>N-terminal L-seryl-[histone H4] + acetyl-CoA = N-terminal N(alpha)-acetyl-L-seryl-[histone H4] + CoA + H(+)</text>
        <dbReference type="Rhea" id="RHEA:50596"/>
        <dbReference type="Rhea" id="RHEA-COMP:12740"/>
        <dbReference type="Rhea" id="RHEA-COMP:12743"/>
        <dbReference type="ChEBI" id="CHEBI:15378"/>
        <dbReference type="ChEBI" id="CHEBI:57287"/>
        <dbReference type="ChEBI" id="CHEBI:57288"/>
        <dbReference type="ChEBI" id="CHEBI:64738"/>
        <dbReference type="ChEBI" id="CHEBI:83690"/>
        <dbReference type="EC" id="2.3.1.257"/>
    </reaction>
</comment>
<dbReference type="PANTHER" id="PTHR20531">
    <property type="entry name" value="N-ALPHA-ACETYLTRANSFERASE 40"/>
    <property type="match status" value="1"/>
</dbReference>
<dbReference type="PROSITE" id="PS51186">
    <property type="entry name" value="GNAT"/>
    <property type="match status" value="1"/>
</dbReference>
<keyword evidence="15" id="KW-1185">Reference proteome</keyword>
<gene>
    <name evidence="14" type="ORF">AOQ84DRAFT_385927</name>
</gene>
<dbReference type="PANTHER" id="PTHR20531:SF1">
    <property type="entry name" value="N-ALPHA-ACETYLTRANSFERASE 40"/>
    <property type="match status" value="1"/>
</dbReference>
<dbReference type="AlphaFoldDB" id="A0A8E2F9U2"/>
<evidence type="ECO:0000256" key="9">
    <source>
        <dbReference type="ARBA" id="ARBA00023315"/>
    </source>
</evidence>
<accession>A0A8E2F9U2</accession>
<dbReference type="EMBL" id="KV748842">
    <property type="protein sequence ID" value="OCL12701.1"/>
    <property type="molecule type" value="Genomic_DNA"/>
</dbReference>
<dbReference type="InterPro" id="IPR016181">
    <property type="entry name" value="Acyl_CoA_acyltransferase"/>
</dbReference>
<evidence type="ECO:0000256" key="12">
    <source>
        <dbReference type="SAM" id="MobiDB-lite"/>
    </source>
</evidence>
<feature type="region of interest" description="Disordered" evidence="12">
    <location>
        <begin position="1"/>
        <end position="85"/>
    </location>
</feature>
<evidence type="ECO:0000256" key="7">
    <source>
        <dbReference type="ARBA" id="ARBA00022679"/>
    </source>
</evidence>
<dbReference type="CDD" id="cd04301">
    <property type="entry name" value="NAT_SF"/>
    <property type="match status" value="1"/>
</dbReference>
<dbReference type="SUPFAM" id="SSF55729">
    <property type="entry name" value="Acyl-CoA N-acyltransferases (Nat)"/>
    <property type="match status" value="1"/>
</dbReference>
<feature type="compositionally biased region" description="Basic and acidic residues" evidence="12">
    <location>
        <begin position="47"/>
        <end position="56"/>
    </location>
</feature>
<dbReference type="GO" id="GO:0010485">
    <property type="term" value="F:histone H4 acetyltransferase activity"/>
    <property type="evidence" value="ECO:0007669"/>
    <property type="project" value="InterPro"/>
</dbReference>
<evidence type="ECO:0000313" key="15">
    <source>
        <dbReference type="Proteomes" id="UP000250140"/>
    </source>
</evidence>
<evidence type="ECO:0000256" key="5">
    <source>
        <dbReference type="ARBA" id="ARBA00015043"/>
    </source>
</evidence>
<dbReference type="OrthoDB" id="424551at2759"/>
<protein>
    <recommendedName>
        <fullName evidence="5">N-alpha-acetyltransferase 40</fullName>
        <ecNumber evidence="4">2.3.1.257</ecNumber>
    </recommendedName>
</protein>
<organism evidence="14 15">
    <name type="scientific">Glonium stellatum</name>
    <dbReference type="NCBI Taxonomy" id="574774"/>
    <lineage>
        <taxon>Eukaryota</taxon>
        <taxon>Fungi</taxon>
        <taxon>Dikarya</taxon>
        <taxon>Ascomycota</taxon>
        <taxon>Pezizomycotina</taxon>
        <taxon>Dothideomycetes</taxon>
        <taxon>Pleosporomycetidae</taxon>
        <taxon>Gloniales</taxon>
        <taxon>Gloniaceae</taxon>
        <taxon>Glonium</taxon>
    </lineage>
</organism>
<evidence type="ECO:0000256" key="11">
    <source>
        <dbReference type="ARBA" id="ARBA00049524"/>
    </source>
</evidence>
<keyword evidence="9" id="KW-0012">Acyltransferase</keyword>
<sequence>MAVATLPQPGPGNEPREVHRKAALQGDRGNSDQQPVRQSRSPNPRKRTFDHDESARSRPRKRHAEASIESDTNLERPASFGPNLVKDTNTLPFSKFRSRFLPSSSPLLTFTSDKISTDAAYTLSLSINLEPSQELSKADFNSCFSLIKETSSEAYRNSWKGWRPKAKQTEMRDPDMRYLLVRRYPLSKQLVEAGDSPSPVLGFLSFMITLDDDYEYPVLYIYEIHLSSEFRSCGLGAHLMQIAEHIGRGVGVTKTMLTVFASNKAAERFYRRLEYSKDEISPEPRILRNGLVKPVDYMIMSKVLEH</sequence>
<feature type="domain" description="N-acetyltransferase" evidence="13">
    <location>
        <begin position="127"/>
        <end position="296"/>
    </location>
</feature>
<dbReference type="GO" id="GO:1990189">
    <property type="term" value="F:protein N-terminal-serine acetyltransferase activity"/>
    <property type="evidence" value="ECO:0007669"/>
    <property type="project" value="UniProtKB-EC"/>
</dbReference>
<evidence type="ECO:0000313" key="14">
    <source>
        <dbReference type="EMBL" id="OCL12701.1"/>
    </source>
</evidence>
<evidence type="ECO:0000256" key="8">
    <source>
        <dbReference type="ARBA" id="ARBA00023242"/>
    </source>
</evidence>
<feature type="compositionally biased region" description="Polar residues" evidence="12">
    <location>
        <begin position="31"/>
        <end position="42"/>
    </location>
</feature>
<comment type="subcellular location">
    <subcellularLocation>
        <location evidence="2">Cytoplasm</location>
    </subcellularLocation>
    <subcellularLocation>
        <location evidence="1">Nucleus</location>
    </subcellularLocation>
</comment>
<evidence type="ECO:0000256" key="4">
    <source>
        <dbReference type="ARBA" id="ARBA00012950"/>
    </source>
</evidence>
<evidence type="ECO:0000256" key="1">
    <source>
        <dbReference type="ARBA" id="ARBA00004123"/>
    </source>
</evidence>
<evidence type="ECO:0000256" key="6">
    <source>
        <dbReference type="ARBA" id="ARBA00022490"/>
    </source>
</evidence>
<proteinExistence type="inferred from homology"/>
<comment type="similarity">
    <text evidence="3">Belongs to the acetyltransferase family. NAA40 subfamily.</text>
</comment>
<evidence type="ECO:0000256" key="10">
    <source>
        <dbReference type="ARBA" id="ARBA00047821"/>
    </source>
</evidence>
<evidence type="ECO:0000256" key="2">
    <source>
        <dbReference type="ARBA" id="ARBA00004496"/>
    </source>
</evidence>
<evidence type="ECO:0000256" key="3">
    <source>
        <dbReference type="ARBA" id="ARBA00008870"/>
    </source>
</evidence>
<dbReference type="GO" id="GO:0005737">
    <property type="term" value="C:cytoplasm"/>
    <property type="evidence" value="ECO:0007669"/>
    <property type="project" value="UniProtKB-SubCell"/>
</dbReference>
<keyword evidence="7" id="KW-0808">Transferase</keyword>
<dbReference type="GO" id="GO:0005634">
    <property type="term" value="C:nucleus"/>
    <property type="evidence" value="ECO:0007669"/>
    <property type="project" value="UniProtKB-SubCell"/>
</dbReference>
<dbReference type="EC" id="2.3.1.257" evidence="4"/>
<keyword evidence="8" id="KW-0539">Nucleus</keyword>
<keyword evidence="6" id="KW-0963">Cytoplasm</keyword>
<dbReference type="GO" id="GO:0043998">
    <property type="term" value="F:histone H2A acetyltransferase activity"/>
    <property type="evidence" value="ECO:0007669"/>
    <property type="project" value="InterPro"/>
</dbReference>
<dbReference type="InterPro" id="IPR039949">
    <property type="entry name" value="NAA40"/>
</dbReference>
<dbReference type="Gene3D" id="3.40.630.30">
    <property type="match status" value="1"/>
</dbReference>
<reference evidence="14 15" key="1">
    <citation type="journal article" date="2016" name="Nat. Commun.">
        <title>Ectomycorrhizal ecology is imprinted in the genome of the dominant symbiotic fungus Cenococcum geophilum.</title>
        <authorList>
            <consortium name="DOE Joint Genome Institute"/>
            <person name="Peter M."/>
            <person name="Kohler A."/>
            <person name="Ohm R.A."/>
            <person name="Kuo A."/>
            <person name="Krutzmann J."/>
            <person name="Morin E."/>
            <person name="Arend M."/>
            <person name="Barry K.W."/>
            <person name="Binder M."/>
            <person name="Choi C."/>
            <person name="Clum A."/>
            <person name="Copeland A."/>
            <person name="Grisel N."/>
            <person name="Haridas S."/>
            <person name="Kipfer T."/>
            <person name="LaButti K."/>
            <person name="Lindquist E."/>
            <person name="Lipzen A."/>
            <person name="Maire R."/>
            <person name="Meier B."/>
            <person name="Mihaltcheva S."/>
            <person name="Molinier V."/>
            <person name="Murat C."/>
            <person name="Poggeler S."/>
            <person name="Quandt C.A."/>
            <person name="Sperisen C."/>
            <person name="Tritt A."/>
            <person name="Tisserant E."/>
            <person name="Crous P.W."/>
            <person name="Henrissat B."/>
            <person name="Nehls U."/>
            <person name="Egli S."/>
            <person name="Spatafora J.W."/>
            <person name="Grigoriev I.V."/>
            <person name="Martin F.M."/>
        </authorList>
    </citation>
    <scope>NUCLEOTIDE SEQUENCE [LARGE SCALE GENOMIC DNA]</scope>
    <source>
        <strain evidence="14 15">CBS 207.34</strain>
    </source>
</reference>
<comment type="catalytic activity">
    <reaction evidence="10">
        <text>N-terminal L-seryl-[histone H2A] + acetyl-CoA = N-terminal N(alpha)-acetyl-L-seryl-[histone H2A] + CoA + H(+)</text>
        <dbReference type="Rhea" id="RHEA:50600"/>
        <dbReference type="Rhea" id="RHEA-COMP:12742"/>
        <dbReference type="Rhea" id="RHEA-COMP:12744"/>
        <dbReference type="ChEBI" id="CHEBI:15378"/>
        <dbReference type="ChEBI" id="CHEBI:57287"/>
        <dbReference type="ChEBI" id="CHEBI:57288"/>
        <dbReference type="ChEBI" id="CHEBI:64738"/>
        <dbReference type="ChEBI" id="CHEBI:83690"/>
        <dbReference type="EC" id="2.3.1.257"/>
    </reaction>
</comment>
<dbReference type="Proteomes" id="UP000250140">
    <property type="component" value="Unassembled WGS sequence"/>
</dbReference>
<dbReference type="Pfam" id="PF00583">
    <property type="entry name" value="Acetyltransf_1"/>
    <property type="match status" value="1"/>
</dbReference>